<dbReference type="Gene3D" id="3.20.20.100">
    <property type="entry name" value="NADP-dependent oxidoreductase domain"/>
    <property type="match status" value="1"/>
</dbReference>
<dbReference type="InterPro" id="IPR023210">
    <property type="entry name" value="NADP_OxRdtase_dom"/>
</dbReference>
<dbReference type="PROSITE" id="PS00062">
    <property type="entry name" value="ALDOKETO_REDUCTASE_2"/>
    <property type="match status" value="1"/>
</dbReference>
<dbReference type="PIRSF" id="PIRSF000097">
    <property type="entry name" value="AKR"/>
    <property type="match status" value="1"/>
</dbReference>
<keyword evidence="3" id="KW-1185">Reference proteome</keyword>
<protein>
    <recommendedName>
        <fullName evidence="1">NADP-dependent oxidoreductase domain-containing protein</fullName>
    </recommendedName>
</protein>
<organism evidence="2 3">
    <name type="scientific">Orchesella dallaii</name>
    <dbReference type="NCBI Taxonomy" id="48710"/>
    <lineage>
        <taxon>Eukaryota</taxon>
        <taxon>Metazoa</taxon>
        <taxon>Ecdysozoa</taxon>
        <taxon>Arthropoda</taxon>
        <taxon>Hexapoda</taxon>
        <taxon>Collembola</taxon>
        <taxon>Entomobryomorpha</taxon>
        <taxon>Entomobryoidea</taxon>
        <taxon>Orchesellidae</taxon>
        <taxon>Orchesellinae</taxon>
        <taxon>Orchesella</taxon>
    </lineage>
</organism>
<evidence type="ECO:0000313" key="2">
    <source>
        <dbReference type="EMBL" id="CAL8098937.1"/>
    </source>
</evidence>
<dbReference type="InterPro" id="IPR020471">
    <property type="entry name" value="AKR"/>
</dbReference>
<comment type="caution">
    <text evidence="2">The sequence shown here is derived from an EMBL/GenBank/DDBJ whole genome shotgun (WGS) entry which is preliminary data.</text>
</comment>
<dbReference type="InterPro" id="IPR036812">
    <property type="entry name" value="NAD(P)_OxRdtase_dom_sf"/>
</dbReference>
<dbReference type="SUPFAM" id="SSF51430">
    <property type="entry name" value="NAD(P)-linked oxidoreductase"/>
    <property type="match status" value="1"/>
</dbReference>
<dbReference type="Proteomes" id="UP001642540">
    <property type="component" value="Unassembled WGS sequence"/>
</dbReference>
<accession>A0ABP1QFG0</accession>
<dbReference type="PROSITE" id="PS00798">
    <property type="entry name" value="ALDOKETO_REDUCTASE_1"/>
    <property type="match status" value="1"/>
</dbReference>
<proteinExistence type="predicted"/>
<sequence length="325" mass="37036">MKEYFELRTGQKMPAVGLGTGKLGLGSNPEEFNKVVENALDLGYRHFDTATRYGNEHLLGSALKKWTGSDQRKRDELFIVTKLPVNGMNKDLVVQFLEASLKRLQIDYVDLYLIHWPIGLQFVNEDEFVPRDKNGNLLFDFSTNISAIWEVMESMVDCGKAKAIGLSNFNQEQIERILKSCRIPPANLQVEVHAYFQQKSLREFCARNDIQICAYAPLASPFRQNYPNAADLNIPALLSDPVVQDIAKFHEKTAAQILLRYLVQELSVAVIPKTCNVTRLRENIEVFDFELTSTDLERLSELDRGENGRTWNSFDGAMKHPECPF</sequence>
<name>A0ABP1QFG0_9HEXA</name>
<dbReference type="InterPro" id="IPR018170">
    <property type="entry name" value="Aldo/ket_reductase_CS"/>
</dbReference>
<dbReference type="EMBL" id="CAXLJM020000031">
    <property type="protein sequence ID" value="CAL8098937.1"/>
    <property type="molecule type" value="Genomic_DNA"/>
</dbReference>
<evidence type="ECO:0000313" key="3">
    <source>
        <dbReference type="Proteomes" id="UP001642540"/>
    </source>
</evidence>
<feature type="domain" description="NADP-dependent oxidoreductase" evidence="1">
    <location>
        <begin position="16"/>
        <end position="303"/>
    </location>
</feature>
<evidence type="ECO:0000259" key="1">
    <source>
        <dbReference type="Pfam" id="PF00248"/>
    </source>
</evidence>
<dbReference type="Pfam" id="PF00248">
    <property type="entry name" value="Aldo_ket_red"/>
    <property type="match status" value="1"/>
</dbReference>
<gene>
    <name evidence="2" type="ORF">ODALV1_LOCUS10095</name>
</gene>
<reference evidence="2 3" key="1">
    <citation type="submission" date="2024-08" db="EMBL/GenBank/DDBJ databases">
        <authorList>
            <person name="Cucini C."/>
            <person name="Frati F."/>
        </authorList>
    </citation>
    <scope>NUCLEOTIDE SEQUENCE [LARGE SCALE GENOMIC DNA]</scope>
</reference>
<dbReference type="PRINTS" id="PR00069">
    <property type="entry name" value="ALDKETRDTASE"/>
</dbReference>
<dbReference type="PROSITE" id="PS00063">
    <property type="entry name" value="ALDOKETO_REDUCTASE_3"/>
    <property type="match status" value="1"/>
</dbReference>
<dbReference type="PANTHER" id="PTHR11732">
    <property type="entry name" value="ALDO/KETO REDUCTASE"/>
    <property type="match status" value="1"/>
</dbReference>